<gene>
    <name evidence="3" type="ORF">G7K_3367-t1</name>
</gene>
<dbReference type="EMBL" id="BACD03000020">
    <property type="protein sequence ID" value="GAO49209.1"/>
    <property type="molecule type" value="Genomic_DNA"/>
</dbReference>
<dbReference type="Proteomes" id="UP000033140">
    <property type="component" value="Unassembled WGS sequence"/>
</dbReference>
<name>A0A0E9NH97_SAICN</name>
<evidence type="ECO:0000256" key="1">
    <source>
        <dbReference type="SAM" id="MobiDB-lite"/>
    </source>
</evidence>
<proteinExistence type="predicted"/>
<dbReference type="CDD" id="cd00201">
    <property type="entry name" value="WW"/>
    <property type="match status" value="1"/>
</dbReference>
<dbReference type="SUPFAM" id="SSF51045">
    <property type="entry name" value="WW domain"/>
    <property type="match status" value="1"/>
</dbReference>
<dbReference type="RefSeq" id="XP_019025249.1">
    <property type="nucleotide sequence ID" value="XM_019165922.1"/>
</dbReference>
<protein>
    <recommendedName>
        <fullName evidence="2">WW domain-containing protein</fullName>
    </recommendedName>
</protein>
<dbReference type="PROSITE" id="PS50020">
    <property type="entry name" value="WW_DOMAIN_2"/>
    <property type="match status" value="1"/>
</dbReference>
<reference evidence="3 4" key="1">
    <citation type="journal article" date="2011" name="J. Gen. Appl. Microbiol.">
        <title>Draft genome sequencing of the enigmatic yeast Saitoella complicata.</title>
        <authorList>
            <person name="Nishida H."/>
            <person name="Hamamoto M."/>
            <person name="Sugiyama J."/>
        </authorList>
    </citation>
    <scope>NUCLEOTIDE SEQUENCE [LARGE SCALE GENOMIC DNA]</scope>
    <source>
        <strain evidence="3 4">NRRL Y-17804</strain>
    </source>
</reference>
<evidence type="ECO:0000313" key="3">
    <source>
        <dbReference type="EMBL" id="GAO49209.1"/>
    </source>
</evidence>
<feature type="region of interest" description="Disordered" evidence="1">
    <location>
        <begin position="1"/>
        <end position="99"/>
    </location>
</feature>
<dbReference type="OrthoDB" id="2444812at2759"/>
<evidence type="ECO:0000259" key="2">
    <source>
        <dbReference type="PROSITE" id="PS50020"/>
    </source>
</evidence>
<dbReference type="InterPro" id="IPR036020">
    <property type="entry name" value="WW_dom_sf"/>
</dbReference>
<dbReference type="InterPro" id="IPR001202">
    <property type="entry name" value="WW_dom"/>
</dbReference>
<accession>A0A0E9NH97</accession>
<dbReference type="OMA" id="DCQWDPN"/>
<dbReference type="Pfam" id="PF00397">
    <property type="entry name" value="WW"/>
    <property type="match status" value="1"/>
</dbReference>
<dbReference type="SMART" id="SM00456">
    <property type="entry name" value="WW"/>
    <property type="match status" value="1"/>
</dbReference>
<feature type="domain" description="WW" evidence="2">
    <location>
        <begin position="91"/>
        <end position="125"/>
    </location>
</feature>
<feature type="compositionally biased region" description="Pro residues" evidence="1">
    <location>
        <begin position="13"/>
        <end position="25"/>
    </location>
</feature>
<keyword evidence="4" id="KW-1185">Reference proteome</keyword>
<reference evidence="3 4" key="2">
    <citation type="journal article" date="2014" name="J. Gen. Appl. Microbiol.">
        <title>The early diverging ascomycetous budding yeast Saitoella complicata has three histone deacetylases belonging to the Clr6, Hos2, and Rpd3 lineages.</title>
        <authorList>
            <person name="Nishida H."/>
            <person name="Matsumoto T."/>
            <person name="Kondo S."/>
            <person name="Hamamoto M."/>
            <person name="Yoshikawa H."/>
        </authorList>
    </citation>
    <scope>NUCLEOTIDE SEQUENCE [LARGE SCALE GENOMIC DNA]</scope>
    <source>
        <strain evidence="3 4">NRRL Y-17804</strain>
    </source>
</reference>
<feature type="compositionally biased region" description="Low complexity" evidence="1">
    <location>
        <begin position="136"/>
        <end position="150"/>
    </location>
</feature>
<reference evidence="3 4" key="3">
    <citation type="journal article" date="2015" name="Genome Announc.">
        <title>Draft Genome Sequence of the Archiascomycetous Yeast Saitoella complicata.</title>
        <authorList>
            <person name="Yamauchi K."/>
            <person name="Kondo S."/>
            <person name="Hamamoto M."/>
            <person name="Takahashi Y."/>
            <person name="Ogura Y."/>
            <person name="Hayashi T."/>
            <person name="Nishida H."/>
        </authorList>
    </citation>
    <scope>NUCLEOTIDE SEQUENCE [LARGE SCALE GENOMIC DNA]</scope>
    <source>
        <strain evidence="3 4">NRRL Y-17804</strain>
    </source>
</reference>
<dbReference type="Gene3D" id="2.20.70.10">
    <property type="match status" value="1"/>
</dbReference>
<sequence>MAEQQDPSAPGIDAPPLPLGSPPATVPELPSVGGGSGGAPPLPSEPVPRTALVASTEEESPKEATEVSTSSAEPIRKAESPAATTAAAKDPQPQDAWQAVWDSTHQAYYFYNTDTKVVTWTNPRVPPGSEEEKAALEQQRQQLQQAQQAYGAVAQDPYAAYAGEEYPYPQQPAAPGTEEDYSFAARFNKRTGRFQADPKLDPSRHTIEARAERQMSAFFDTDQWNQTSGMSLKEERREMYKKLTRKEIAEYKAKKKEKKEMKRRAWLTKD</sequence>
<dbReference type="AlphaFoldDB" id="A0A0E9NH97"/>
<evidence type="ECO:0000313" key="4">
    <source>
        <dbReference type="Proteomes" id="UP000033140"/>
    </source>
</evidence>
<organism evidence="3 4">
    <name type="scientific">Saitoella complicata (strain BCRC 22490 / CBS 7301 / JCM 7358 / NBRC 10748 / NRRL Y-17804)</name>
    <dbReference type="NCBI Taxonomy" id="698492"/>
    <lineage>
        <taxon>Eukaryota</taxon>
        <taxon>Fungi</taxon>
        <taxon>Dikarya</taxon>
        <taxon>Ascomycota</taxon>
        <taxon>Taphrinomycotina</taxon>
        <taxon>Taphrinomycotina incertae sedis</taxon>
        <taxon>Saitoella</taxon>
    </lineage>
</organism>
<comment type="caution">
    <text evidence="3">The sequence shown here is derived from an EMBL/GenBank/DDBJ whole genome shotgun (WGS) entry which is preliminary data.</text>
</comment>
<feature type="region of interest" description="Disordered" evidence="1">
    <location>
        <begin position="121"/>
        <end position="150"/>
    </location>
</feature>